<dbReference type="GO" id="GO:0046872">
    <property type="term" value="F:metal ion binding"/>
    <property type="evidence" value="ECO:0007669"/>
    <property type="project" value="UniProtKB-KW"/>
</dbReference>
<dbReference type="KEGG" id="lack:FLP15_07910"/>
<feature type="binding site" evidence="9">
    <location>
        <position position="181"/>
    </location>
    <ligand>
        <name>Fe(2+)</name>
        <dbReference type="ChEBI" id="CHEBI:29033"/>
    </ligand>
</feature>
<protein>
    <recommendedName>
        <fullName evidence="9">Coproporphyrin III ferrochelatase</fullName>
        <ecNumber evidence="9">4.99.1.9</ecNumber>
    </recommendedName>
</protein>
<organism evidence="11 12">
    <name type="scientific">Lactococcus protaetiae</name>
    <dbReference type="NCBI Taxonomy" id="2592653"/>
    <lineage>
        <taxon>Bacteria</taxon>
        <taxon>Bacillati</taxon>
        <taxon>Bacillota</taxon>
        <taxon>Bacilli</taxon>
        <taxon>Lactobacillales</taxon>
        <taxon>Streptococcaceae</taxon>
        <taxon>Lactococcus</taxon>
    </lineage>
</organism>
<keyword evidence="7 9" id="KW-0627">Porphyrin biosynthesis</keyword>
<proteinExistence type="inferred from homology"/>
<evidence type="ECO:0000256" key="3">
    <source>
        <dbReference type="ARBA" id="ARBA00022723"/>
    </source>
</evidence>
<keyword evidence="6 9" id="KW-0456">Lyase</keyword>
<keyword evidence="12" id="KW-1185">Reference proteome</keyword>
<evidence type="ECO:0000256" key="9">
    <source>
        <dbReference type="HAMAP-Rule" id="MF_00323"/>
    </source>
</evidence>
<keyword evidence="4 9" id="KW-0408">Iron</keyword>
<feature type="binding site" evidence="9">
    <location>
        <position position="29"/>
    </location>
    <ligand>
        <name>Fe-coproporphyrin III</name>
        <dbReference type="ChEBI" id="CHEBI:68438"/>
    </ligand>
</feature>
<accession>A0A514Z8Z9</accession>
<feature type="binding site" evidence="9">
    <location>
        <position position="262"/>
    </location>
    <ligand>
        <name>Fe(2+)</name>
        <dbReference type="ChEBI" id="CHEBI:29033"/>
    </ligand>
</feature>
<dbReference type="Pfam" id="PF00762">
    <property type="entry name" value="Ferrochelatase"/>
    <property type="match status" value="1"/>
</dbReference>
<sequence length="309" mass="35473">MTKKVGLLVMAFGTPSSYEGIEDYYTRIRHGHKPSTEQLQELTNRFKMIGLSPLIELTIAQADELYKQVNEVQSEVEFELYLGFQHVAPFIGDKVREMHENGIHEVVAVAMAPHYSAFSVKGYHDAAYEVAKEYPDMHFTDIMEWWKEEKFSDFWANNIKEEFAKIPEEEHDKTVVILSAHSLPEKLMAIEDTYQHQVADSAAEIIRKANLKHAVQAWQSEGATADTWLGPDVQDVTRDLYQAHGYTHFVYCPFGFVTEHLEVFFDNDYECKIVCDELGVNYHRPGMPNANPTFVGSITDLIMKKLELN</sequence>
<dbReference type="CDD" id="cd00419">
    <property type="entry name" value="Ferrochelatase_C"/>
    <property type="match status" value="1"/>
</dbReference>
<dbReference type="GO" id="GO:0004325">
    <property type="term" value="F:ferrochelatase activity"/>
    <property type="evidence" value="ECO:0007669"/>
    <property type="project" value="UniProtKB-UniRule"/>
</dbReference>
<dbReference type="PANTHER" id="PTHR11108:SF1">
    <property type="entry name" value="FERROCHELATASE, MITOCHONDRIAL"/>
    <property type="match status" value="1"/>
</dbReference>
<evidence type="ECO:0000256" key="6">
    <source>
        <dbReference type="ARBA" id="ARBA00023239"/>
    </source>
</evidence>
<dbReference type="InterPro" id="IPR033644">
    <property type="entry name" value="Ferrochelatase_C"/>
</dbReference>
<feature type="binding site" evidence="9">
    <location>
        <position position="123"/>
    </location>
    <ligand>
        <name>Fe-coproporphyrin III</name>
        <dbReference type="ChEBI" id="CHEBI:68438"/>
    </ligand>
</feature>
<comment type="function">
    <text evidence="9">Involved in coproporphyrin-dependent heme b biosynthesis. Catalyzes the insertion of ferrous iron into coproporphyrin III to form Fe-coproporphyrin III.</text>
</comment>
<dbReference type="GO" id="GO:0005737">
    <property type="term" value="C:cytoplasm"/>
    <property type="evidence" value="ECO:0007669"/>
    <property type="project" value="UniProtKB-SubCell"/>
</dbReference>
<dbReference type="Proteomes" id="UP000315128">
    <property type="component" value="Chromosome"/>
</dbReference>
<dbReference type="InterPro" id="IPR001015">
    <property type="entry name" value="Ferrochelatase"/>
</dbReference>
<dbReference type="GO" id="GO:0006783">
    <property type="term" value="P:heme biosynthetic process"/>
    <property type="evidence" value="ECO:0007669"/>
    <property type="project" value="UniProtKB-UniRule"/>
</dbReference>
<evidence type="ECO:0000256" key="7">
    <source>
        <dbReference type="ARBA" id="ARBA00023244"/>
    </source>
</evidence>
<comment type="caution">
    <text evidence="9">Lacks conserved residue(s) required for the propagation of feature annotation.</text>
</comment>
<evidence type="ECO:0000256" key="1">
    <source>
        <dbReference type="ARBA" id="ARBA00004744"/>
    </source>
</evidence>
<keyword evidence="5 9" id="KW-0350">Heme biosynthesis</keyword>
<evidence type="ECO:0000256" key="4">
    <source>
        <dbReference type="ARBA" id="ARBA00023004"/>
    </source>
</evidence>
<dbReference type="PANTHER" id="PTHR11108">
    <property type="entry name" value="FERROCHELATASE"/>
    <property type="match status" value="1"/>
</dbReference>
<evidence type="ECO:0000256" key="2">
    <source>
        <dbReference type="ARBA" id="ARBA00007718"/>
    </source>
</evidence>
<keyword evidence="9" id="KW-0963">Cytoplasm</keyword>
<dbReference type="NCBIfam" id="TIGR00109">
    <property type="entry name" value="hemH"/>
    <property type="match status" value="1"/>
</dbReference>
<comment type="catalytic activity">
    <reaction evidence="8">
        <text>Fe-coproporphyrin III + 2 H(+) = coproporphyrin III + Fe(2+)</text>
        <dbReference type="Rhea" id="RHEA:49572"/>
        <dbReference type="ChEBI" id="CHEBI:15378"/>
        <dbReference type="ChEBI" id="CHEBI:29033"/>
        <dbReference type="ChEBI" id="CHEBI:68438"/>
        <dbReference type="ChEBI" id="CHEBI:131725"/>
        <dbReference type="EC" id="4.99.1.9"/>
    </reaction>
    <physiologicalReaction direction="right-to-left" evidence="8">
        <dbReference type="Rhea" id="RHEA:49574"/>
    </physiologicalReaction>
</comment>
<dbReference type="HAMAP" id="MF_00323">
    <property type="entry name" value="Ferrochelatase"/>
    <property type="match status" value="1"/>
</dbReference>
<evidence type="ECO:0000313" key="11">
    <source>
        <dbReference type="EMBL" id="QDK71090.1"/>
    </source>
</evidence>
<dbReference type="EC" id="4.99.1.9" evidence="9"/>
<comment type="pathway">
    <text evidence="1 9">Porphyrin-containing compound metabolism; protoheme biosynthesis.</text>
</comment>
<evidence type="ECO:0000313" key="12">
    <source>
        <dbReference type="Proteomes" id="UP000315128"/>
    </source>
</evidence>
<evidence type="ECO:0000256" key="10">
    <source>
        <dbReference type="RuleBase" id="RU004185"/>
    </source>
</evidence>
<reference evidence="11 12" key="1">
    <citation type="submission" date="2019-07" db="EMBL/GenBank/DDBJ databases">
        <title>Genome sequencing of KACC 19320.</title>
        <authorList>
            <person name="Heo J."/>
            <person name="Kim S.-J."/>
            <person name="Kim J.-S."/>
            <person name="Hong S.-B."/>
            <person name="Kwon S.-W."/>
        </authorList>
    </citation>
    <scope>NUCLEOTIDE SEQUENCE [LARGE SCALE GENOMIC DNA]</scope>
    <source>
        <strain evidence="11 12">KACC 19320</strain>
    </source>
</reference>
<dbReference type="FunFam" id="3.40.50.1400:FF:000007">
    <property type="entry name" value="Ferrochelatase"/>
    <property type="match status" value="1"/>
</dbReference>
<gene>
    <name evidence="11" type="primary">hemH</name>
    <name evidence="9" type="synonym">cpfC</name>
    <name evidence="11" type="ORF">FLP15_07910</name>
</gene>
<keyword evidence="3 9" id="KW-0479">Metal-binding</keyword>
<name>A0A514Z8Z9_9LACT</name>
<dbReference type="Gene3D" id="3.40.50.1400">
    <property type="match status" value="2"/>
</dbReference>
<comment type="subcellular location">
    <subcellularLocation>
        <location evidence="9">Cytoplasm</location>
    </subcellularLocation>
</comment>
<dbReference type="AlphaFoldDB" id="A0A514Z8Z9"/>
<comment type="similarity">
    <text evidence="2 9 10">Belongs to the ferrochelatase family.</text>
</comment>
<evidence type="ECO:0000256" key="5">
    <source>
        <dbReference type="ARBA" id="ARBA00023133"/>
    </source>
</evidence>
<dbReference type="EMBL" id="CP041356">
    <property type="protein sequence ID" value="QDK71090.1"/>
    <property type="molecule type" value="Genomic_DNA"/>
</dbReference>
<dbReference type="RefSeq" id="WP_142766656.1">
    <property type="nucleotide sequence ID" value="NZ_CP041356.1"/>
</dbReference>
<dbReference type="OrthoDB" id="9776380at2"/>
<evidence type="ECO:0000256" key="8">
    <source>
        <dbReference type="ARBA" id="ARBA00024536"/>
    </source>
</evidence>
<dbReference type="SUPFAM" id="SSF53800">
    <property type="entry name" value="Chelatase"/>
    <property type="match status" value="1"/>
</dbReference>
<dbReference type="UniPathway" id="UPA00252"/>